<dbReference type="InterPro" id="IPR035965">
    <property type="entry name" value="PAS-like_dom_sf"/>
</dbReference>
<protein>
    <recommendedName>
        <fullName evidence="14">Sensor-like histidine kinase SenX3</fullName>
        <ecNumber evidence="4">2.7.13.3</ecNumber>
    </recommendedName>
</protein>
<dbReference type="GO" id="GO:0005886">
    <property type="term" value="C:plasma membrane"/>
    <property type="evidence" value="ECO:0007669"/>
    <property type="project" value="UniProtKB-SubCell"/>
</dbReference>
<evidence type="ECO:0000256" key="7">
    <source>
        <dbReference type="ARBA" id="ARBA00022692"/>
    </source>
</evidence>
<dbReference type="EMBL" id="BOMV01000053">
    <property type="protein sequence ID" value="GIE96929.1"/>
    <property type="molecule type" value="Genomic_DNA"/>
</dbReference>
<dbReference type="Pfam" id="PF13185">
    <property type="entry name" value="GAF_2"/>
    <property type="match status" value="1"/>
</dbReference>
<proteinExistence type="predicted"/>
<dbReference type="Gene3D" id="3.30.450.40">
    <property type="match status" value="1"/>
</dbReference>
<evidence type="ECO:0000259" key="15">
    <source>
        <dbReference type="PROSITE" id="PS50109"/>
    </source>
</evidence>
<organism evidence="16 17">
    <name type="scientific">Paractinoplanes rishiriensis</name>
    <dbReference type="NCBI Taxonomy" id="1050105"/>
    <lineage>
        <taxon>Bacteria</taxon>
        <taxon>Bacillati</taxon>
        <taxon>Actinomycetota</taxon>
        <taxon>Actinomycetes</taxon>
        <taxon>Micromonosporales</taxon>
        <taxon>Micromonosporaceae</taxon>
        <taxon>Paractinoplanes</taxon>
    </lineage>
</organism>
<dbReference type="SUPFAM" id="SSF55874">
    <property type="entry name" value="ATPase domain of HSP90 chaperone/DNA topoisomerase II/histidine kinase"/>
    <property type="match status" value="1"/>
</dbReference>
<sequence>MGNMADEMATDESFLHAILDNVDTGVAACDSYGRMIFVNPALRVALALSGTGPFDVEEWQSALFRTDGTRLPADEIPLRHALAGRPVRDAEIVIRPLGESARSFLANAAPIRETDGRLAGAVMALHDVTRQRRTERFRGCELEVAAALVAATTVTEAGPRIAEAVARTLGWPLAELWLLDEVTGQPRAAGRWAAPDCPAVDPGIGLVDDVWETGEPRWVPDPAGRAAVAVPIREDSTIGVLACYAGTVEDDEKSIVGALRSVADHIGQWLSRRRSAGLSAQLDRIRDDFVALVGHEMRTPLTSIAANIEMLSEDDSGDPETREMLAAVQRNTAQLTMIVDDLLDLAGLRSGHVTVHPRPTDLAGAARDCLAAVGPAAEAGGLELKVDAPDHLVGEADPQRLRQVIDSLLSNAVKYSRPGGHILLRLSTDQEVAELSVTDTGIGVPEEDRTRLFRQIFRATNARHTATPGAGLGLAVTCAIVEAHHGTVSAAHHDPGTTVTVRLPLRQPA</sequence>
<comment type="caution">
    <text evidence="16">The sequence shown here is derived from an EMBL/GenBank/DDBJ whole genome shotgun (WGS) entry which is preliminary data.</text>
</comment>
<comment type="catalytic activity">
    <reaction evidence="1">
        <text>ATP + protein L-histidine = ADP + protein N-phospho-L-histidine.</text>
        <dbReference type="EC" id="2.7.13.3"/>
    </reaction>
</comment>
<dbReference type="SUPFAM" id="SSF47384">
    <property type="entry name" value="Homodimeric domain of signal transducing histidine kinase"/>
    <property type="match status" value="1"/>
</dbReference>
<comment type="subcellular location">
    <subcellularLocation>
        <location evidence="3">Cell membrane</location>
    </subcellularLocation>
    <subcellularLocation>
        <location evidence="2">Membrane</location>
        <topology evidence="2">Multi-pass membrane protein</topology>
    </subcellularLocation>
</comment>
<dbReference type="PROSITE" id="PS50109">
    <property type="entry name" value="HIS_KIN"/>
    <property type="match status" value="1"/>
</dbReference>
<dbReference type="AlphaFoldDB" id="A0A919K046"/>
<keyword evidence="6" id="KW-0808">Transferase</keyword>
<evidence type="ECO:0000256" key="9">
    <source>
        <dbReference type="ARBA" id="ARBA00022777"/>
    </source>
</evidence>
<name>A0A919K046_9ACTN</name>
<dbReference type="Gene3D" id="1.10.287.130">
    <property type="match status" value="1"/>
</dbReference>
<dbReference type="NCBIfam" id="TIGR00229">
    <property type="entry name" value="sensory_box"/>
    <property type="match status" value="1"/>
</dbReference>
<dbReference type="InterPro" id="IPR003018">
    <property type="entry name" value="GAF"/>
</dbReference>
<keyword evidence="11" id="KW-1133">Transmembrane helix</keyword>
<evidence type="ECO:0000313" key="16">
    <source>
        <dbReference type="EMBL" id="GIE96929.1"/>
    </source>
</evidence>
<keyword evidence="9" id="KW-0418">Kinase</keyword>
<evidence type="ECO:0000256" key="8">
    <source>
        <dbReference type="ARBA" id="ARBA00022741"/>
    </source>
</evidence>
<accession>A0A919K046</accession>
<evidence type="ECO:0000256" key="1">
    <source>
        <dbReference type="ARBA" id="ARBA00000085"/>
    </source>
</evidence>
<dbReference type="Gene3D" id="3.30.565.10">
    <property type="entry name" value="Histidine kinase-like ATPase, C-terminal domain"/>
    <property type="match status" value="1"/>
</dbReference>
<dbReference type="SUPFAM" id="SSF55785">
    <property type="entry name" value="PYP-like sensor domain (PAS domain)"/>
    <property type="match status" value="1"/>
</dbReference>
<evidence type="ECO:0000256" key="13">
    <source>
        <dbReference type="ARBA" id="ARBA00023136"/>
    </source>
</evidence>
<evidence type="ECO:0000256" key="4">
    <source>
        <dbReference type="ARBA" id="ARBA00012438"/>
    </source>
</evidence>
<dbReference type="InterPro" id="IPR005467">
    <property type="entry name" value="His_kinase_dom"/>
</dbReference>
<dbReference type="SUPFAM" id="SSF55781">
    <property type="entry name" value="GAF domain-like"/>
    <property type="match status" value="1"/>
</dbReference>
<dbReference type="PANTHER" id="PTHR42878:SF7">
    <property type="entry name" value="SENSOR HISTIDINE KINASE GLRK"/>
    <property type="match status" value="1"/>
</dbReference>
<dbReference type="PRINTS" id="PR00344">
    <property type="entry name" value="BCTRLSENSOR"/>
</dbReference>
<keyword evidence="17" id="KW-1185">Reference proteome</keyword>
<dbReference type="GO" id="GO:0000156">
    <property type="term" value="F:phosphorelay response regulator activity"/>
    <property type="evidence" value="ECO:0007669"/>
    <property type="project" value="TreeGrafter"/>
</dbReference>
<dbReference type="Pfam" id="PF00512">
    <property type="entry name" value="HisKA"/>
    <property type="match status" value="1"/>
</dbReference>
<reference evidence="16" key="1">
    <citation type="submission" date="2021-01" db="EMBL/GenBank/DDBJ databases">
        <title>Whole genome shotgun sequence of Actinoplanes rishiriensis NBRC 108556.</title>
        <authorList>
            <person name="Komaki H."/>
            <person name="Tamura T."/>
        </authorList>
    </citation>
    <scope>NUCLEOTIDE SEQUENCE</scope>
    <source>
        <strain evidence="16">NBRC 108556</strain>
    </source>
</reference>
<gene>
    <name evidence="16" type="ORF">Ari01nite_43940</name>
</gene>
<dbReference type="InterPro" id="IPR003594">
    <property type="entry name" value="HATPase_dom"/>
</dbReference>
<keyword evidence="13" id="KW-0472">Membrane</keyword>
<dbReference type="GO" id="GO:0005524">
    <property type="term" value="F:ATP binding"/>
    <property type="evidence" value="ECO:0007669"/>
    <property type="project" value="UniProtKB-KW"/>
</dbReference>
<dbReference type="Pfam" id="PF08448">
    <property type="entry name" value="PAS_4"/>
    <property type="match status" value="1"/>
</dbReference>
<dbReference type="PANTHER" id="PTHR42878">
    <property type="entry name" value="TWO-COMPONENT HISTIDINE KINASE"/>
    <property type="match status" value="1"/>
</dbReference>
<evidence type="ECO:0000256" key="12">
    <source>
        <dbReference type="ARBA" id="ARBA00023012"/>
    </source>
</evidence>
<keyword evidence="7" id="KW-0812">Transmembrane</keyword>
<dbReference type="Proteomes" id="UP000636960">
    <property type="component" value="Unassembled WGS sequence"/>
</dbReference>
<evidence type="ECO:0000256" key="2">
    <source>
        <dbReference type="ARBA" id="ARBA00004141"/>
    </source>
</evidence>
<keyword evidence="10" id="KW-0067">ATP-binding</keyword>
<dbReference type="InterPro" id="IPR036890">
    <property type="entry name" value="HATPase_C_sf"/>
</dbReference>
<dbReference type="Pfam" id="PF02518">
    <property type="entry name" value="HATPase_c"/>
    <property type="match status" value="1"/>
</dbReference>
<dbReference type="SMART" id="SM00388">
    <property type="entry name" value="HisKA"/>
    <property type="match status" value="1"/>
</dbReference>
<keyword evidence="5" id="KW-0597">Phosphoprotein</keyword>
<dbReference type="Gene3D" id="3.30.450.20">
    <property type="entry name" value="PAS domain"/>
    <property type="match status" value="1"/>
</dbReference>
<evidence type="ECO:0000256" key="3">
    <source>
        <dbReference type="ARBA" id="ARBA00004236"/>
    </source>
</evidence>
<dbReference type="EC" id="2.7.13.3" evidence="4"/>
<evidence type="ECO:0000256" key="6">
    <source>
        <dbReference type="ARBA" id="ARBA00022679"/>
    </source>
</evidence>
<keyword evidence="8" id="KW-0547">Nucleotide-binding</keyword>
<dbReference type="FunFam" id="3.30.565.10:FF:000006">
    <property type="entry name" value="Sensor histidine kinase WalK"/>
    <property type="match status" value="1"/>
</dbReference>
<keyword evidence="12" id="KW-0902">Two-component regulatory system</keyword>
<dbReference type="GO" id="GO:0007234">
    <property type="term" value="P:osmosensory signaling via phosphorelay pathway"/>
    <property type="evidence" value="ECO:0007669"/>
    <property type="project" value="TreeGrafter"/>
</dbReference>
<dbReference type="GO" id="GO:0000155">
    <property type="term" value="F:phosphorelay sensor kinase activity"/>
    <property type="evidence" value="ECO:0007669"/>
    <property type="project" value="InterPro"/>
</dbReference>
<evidence type="ECO:0000256" key="10">
    <source>
        <dbReference type="ARBA" id="ARBA00022840"/>
    </source>
</evidence>
<dbReference type="CDD" id="cd00082">
    <property type="entry name" value="HisKA"/>
    <property type="match status" value="1"/>
</dbReference>
<dbReference type="SMART" id="SM00387">
    <property type="entry name" value="HATPase_c"/>
    <property type="match status" value="1"/>
</dbReference>
<dbReference type="InterPro" id="IPR003661">
    <property type="entry name" value="HisK_dim/P_dom"/>
</dbReference>
<feature type="domain" description="Histidine kinase" evidence="15">
    <location>
        <begin position="292"/>
        <end position="507"/>
    </location>
</feature>
<dbReference type="InterPro" id="IPR013656">
    <property type="entry name" value="PAS_4"/>
</dbReference>
<evidence type="ECO:0000256" key="14">
    <source>
        <dbReference type="ARBA" id="ARBA00039401"/>
    </source>
</evidence>
<dbReference type="InterPro" id="IPR004358">
    <property type="entry name" value="Sig_transdc_His_kin-like_C"/>
</dbReference>
<evidence type="ECO:0000256" key="11">
    <source>
        <dbReference type="ARBA" id="ARBA00022989"/>
    </source>
</evidence>
<dbReference type="GO" id="GO:0030295">
    <property type="term" value="F:protein kinase activator activity"/>
    <property type="evidence" value="ECO:0007669"/>
    <property type="project" value="TreeGrafter"/>
</dbReference>
<dbReference type="InterPro" id="IPR029016">
    <property type="entry name" value="GAF-like_dom_sf"/>
</dbReference>
<evidence type="ECO:0000256" key="5">
    <source>
        <dbReference type="ARBA" id="ARBA00022553"/>
    </source>
</evidence>
<evidence type="ECO:0000313" key="17">
    <source>
        <dbReference type="Proteomes" id="UP000636960"/>
    </source>
</evidence>
<dbReference type="InterPro" id="IPR000014">
    <property type="entry name" value="PAS"/>
</dbReference>
<dbReference type="InterPro" id="IPR036097">
    <property type="entry name" value="HisK_dim/P_sf"/>
</dbReference>
<dbReference type="InterPro" id="IPR050351">
    <property type="entry name" value="BphY/WalK/GraS-like"/>
</dbReference>